<dbReference type="InterPro" id="IPR051176">
    <property type="entry name" value="Cent_Immune-Sig_Mod"/>
</dbReference>
<dbReference type="InterPro" id="IPR000253">
    <property type="entry name" value="FHA_dom"/>
</dbReference>
<gene>
    <name evidence="2" type="ORF">MUCCIDRAFT_108541</name>
</gene>
<dbReference type="EMBL" id="AMYB01000003">
    <property type="protein sequence ID" value="OAD04709.1"/>
    <property type="molecule type" value="Genomic_DNA"/>
</dbReference>
<dbReference type="Gene3D" id="2.60.200.20">
    <property type="match status" value="1"/>
</dbReference>
<comment type="caution">
    <text evidence="2">The sequence shown here is derived from an EMBL/GenBank/DDBJ whole genome shotgun (WGS) entry which is preliminary data.</text>
</comment>
<dbReference type="AlphaFoldDB" id="A0A162RF36"/>
<dbReference type="STRING" id="747725.A0A162RF36"/>
<evidence type="ECO:0000313" key="2">
    <source>
        <dbReference type="EMBL" id="OAD04709.1"/>
    </source>
</evidence>
<sequence>MQRDTVIRFCILSNDILGEESPMVVDTIERELTPSTKIRLGRFTTITDENDIHLNSKVVSRRHAKVYVKKNKLLIMDTKSNFGTYVNGVRLAKKKQASLPRKLKSGDIVRIGKDFHGGVKENQRGVLMRIEIDPPASTAMMMTP</sequence>
<keyword evidence="3" id="KW-1185">Reference proteome</keyword>
<dbReference type="InterPro" id="IPR008984">
    <property type="entry name" value="SMAD_FHA_dom_sf"/>
</dbReference>
<evidence type="ECO:0000259" key="1">
    <source>
        <dbReference type="PROSITE" id="PS50006"/>
    </source>
</evidence>
<name>A0A162RF36_MUCCL</name>
<evidence type="ECO:0000313" key="3">
    <source>
        <dbReference type="Proteomes" id="UP000077051"/>
    </source>
</evidence>
<proteinExistence type="predicted"/>
<dbReference type="VEuPathDB" id="FungiDB:MUCCIDRAFT_108541"/>
<protein>
    <recommendedName>
        <fullName evidence="1">FHA domain-containing protein</fullName>
    </recommendedName>
</protein>
<feature type="domain" description="FHA" evidence="1">
    <location>
        <begin position="38"/>
        <end position="91"/>
    </location>
</feature>
<dbReference type="PANTHER" id="PTHR15715">
    <property type="entry name" value="CENTROSOMAL PROTEIN OF 170 KDA"/>
    <property type="match status" value="1"/>
</dbReference>
<dbReference type="PROSITE" id="PS50006">
    <property type="entry name" value="FHA_DOMAIN"/>
    <property type="match status" value="1"/>
</dbReference>
<dbReference type="SMART" id="SM00240">
    <property type="entry name" value="FHA"/>
    <property type="match status" value="1"/>
</dbReference>
<dbReference type="Proteomes" id="UP000077051">
    <property type="component" value="Unassembled WGS sequence"/>
</dbReference>
<organism evidence="2 3">
    <name type="scientific">Mucor lusitanicus CBS 277.49</name>
    <dbReference type="NCBI Taxonomy" id="747725"/>
    <lineage>
        <taxon>Eukaryota</taxon>
        <taxon>Fungi</taxon>
        <taxon>Fungi incertae sedis</taxon>
        <taxon>Mucoromycota</taxon>
        <taxon>Mucoromycotina</taxon>
        <taxon>Mucoromycetes</taxon>
        <taxon>Mucorales</taxon>
        <taxon>Mucorineae</taxon>
        <taxon>Mucoraceae</taxon>
        <taxon>Mucor</taxon>
    </lineage>
</organism>
<dbReference type="SUPFAM" id="SSF49879">
    <property type="entry name" value="SMAD/FHA domain"/>
    <property type="match status" value="1"/>
</dbReference>
<reference evidence="2 3" key="1">
    <citation type="submission" date="2015-06" db="EMBL/GenBank/DDBJ databases">
        <title>Expansion of signal transduction pathways in fungi by whole-genome duplication.</title>
        <authorList>
            <consortium name="DOE Joint Genome Institute"/>
            <person name="Corrochano L.M."/>
            <person name="Kuo A."/>
            <person name="Marcet-Houben M."/>
            <person name="Polaino S."/>
            <person name="Salamov A."/>
            <person name="Villalobos J.M."/>
            <person name="Alvarez M.I."/>
            <person name="Avalos J."/>
            <person name="Benito E.P."/>
            <person name="Benoit I."/>
            <person name="Burger G."/>
            <person name="Camino L.P."/>
            <person name="Canovas D."/>
            <person name="Cerda-Olmedo E."/>
            <person name="Cheng J.-F."/>
            <person name="Dominguez A."/>
            <person name="Elias M."/>
            <person name="Eslava A.P."/>
            <person name="Glaser F."/>
            <person name="Grimwood J."/>
            <person name="Gutierrez G."/>
            <person name="Heitman J."/>
            <person name="Henrissat B."/>
            <person name="Iturriaga E.A."/>
            <person name="Lang B.F."/>
            <person name="Lavin J.L."/>
            <person name="Lee S."/>
            <person name="Li W."/>
            <person name="Lindquist E."/>
            <person name="Lopez-Garcia S."/>
            <person name="Luque E.M."/>
            <person name="Marcos A.T."/>
            <person name="Martin J."/>
            <person name="Mccluskey K."/>
            <person name="Medina H.R."/>
            <person name="Miralles-Duran A."/>
            <person name="Miyazaki A."/>
            <person name="Munoz-Torres E."/>
            <person name="Oguiza J.A."/>
            <person name="Ohm R."/>
            <person name="Olmedo M."/>
            <person name="Orejas M."/>
            <person name="Ortiz-Castellanos L."/>
            <person name="Pisabarro A.G."/>
            <person name="Rodriguez-Romero J."/>
            <person name="Ruiz-Herrera J."/>
            <person name="Ruiz-Vazquez R."/>
            <person name="Sanz C."/>
            <person name="Schackwitz W."/>
            <person name="Schmutz J."/>
            <person name="Shahriari M."/>
            <person name="Shelest E."/>
            <person name="Silva-Franco F."/>
            <person name="Soanes D."/>
            <person name="Syed K."/>
            <person name="Tagua V.G."/>
            <person name="Talbot N.J."/>
            <person name="Thon M."/>
            <person name="De Vries R.P."/>
            <person name="Wiebenga A."/>
            <person name="Yadav J.S."/>
            <person name="Braun E.L."/>
            <person name="Baker S."/>
            <person name="Garre V."/>
            <person name="Horwitz B."/>
            <person name="Torres-Martinez S."/>
            <person name="Idnurm A."/>
            <person name="Herrera-Estrella A."/>
            <person name="Gabaldon T."/>
            <person name="Grigoriev I.V."/>
        </authorList>
    </citation>
    <scope>NUCLEOTIDE SEQUENCE [LARGE SCALE GENOMIC DNA]</scope>
    <source>
        <strain evidence="2 3">CBS 277.49</strain>
    </source>
</reference>
<dbReference type="PANTHER" id="PTHR15715:SF37">
    <property type="entry name" value="LD47843P"/>
    <property type="match status" value="1"/>
</dbReference>
<dbReference type="Pfam" id="PF00498">
    <property type="entry name" value="FHA"/>
    <property type="match status" value="1"/>
</dbReference>
<accession>A0A162RF36</accession>
<dbReference type="OrthoDB" id="687730at2759"/>